<reference evidence="1 2" key="1">
    <citation type="journal article" date="2023" name="Plants (Basel)">
        <title>Bridging the Gap: Combining Genomics and Transcriptomics Approaches to Understand Stylosanthes scabra, an Orphan Legume from the Brazilian Caatinga.</title>
        <authorList>
            <person name="Ferreira-Neto J.R.C."/>
            <person name="da Silva M.D."/>
            <person name="Binneck E."/>
            <person name="de Melo N.F."/>
            <person name="da Silva R.H."/>
            <person name="de Melo A.L.T.M."/>
            <person name="Pandolfi V."/>
            <person name="Bustamante F.O."/>
            <person name="Brasileiro-Vidal A.C."/>
            <person name="Benko-Iseppon A.M."/>
        </authorList>
    </citation>
    <scope>NUCLEOTIDE SEQUENCE [LARGE SCALE GENOMIC DNA]</scope>
    <source>
        <tissue evidence="1">Leaves</tissue>
    </source>
</reference>
<evidence type="ECO:0000313" key="1">
    <source>
        <dbReference type="EMBL" id="MED6113825.1"/>
    </source>
</evidence>
<keyword evidence="2" id="KW-1185">Reference proteome</keyword>
<protein>
    <submittedName>
        <fullName evidence="1">Uncharacterized protein</fullName>
    </submittedName>
</protein>
<gene>
    <name evidence="1" type="ORF">PIB30_074450</name>
</gene>
<accession>A0ABU6QQ77</accession>
<organism evidence="1 2">
    <name type="scientific">Stylosanthes scabra</name>
    <dbReference type="NCBI Taxonomy" id="79078"/>
    <lineage>
        <taxon>Eukaryota</taxon>
        <taxon>Viridiplantae</taxon>
        <taxon>Streptophyta</taxon>
        <taxon>Embryophyta</taxon>
        <taxon>Tracheophyta</taxon>
        <taxon>Spermatophyta</taxon>
        <taxon>Magnoliopsida</taxon>
        <taxon>eudicotyledons</taxon>
        <taxon>Gunneridae</taxon>
        <taxon>Pentapetalae</taxon>
        <taxon>rosids</taxon>
        <taxon>fabids</taxon>
        <taxon>Fabales</taxon>
        <taxon>Fabaceae</taxon>
        <taxon>Papilionoideae</taxon>
        <taxon>50 kb inversion clade</taxon>
        <taxon>dalbergioids sensu lato</taxon>
        <taxon>Dalbergieae</taxon>
        <taxon>Pterocarpus clade</taxon>
        <taxon>Stylosanthes</taxon>
    </lineage>
</organism>
<name>A0ABU6QQ77_9FABA</name>
<evidence type="ECO:0000313" key="2">
    <source>
        <dbReference type="Proteomes" id="UP001341840"/>
    </source>
</evidence>
<sequence length="180" mass="19722">MVLAEERGTKAASMAFLEQGPNFETVKKMAVRVVARWVRVVVRIVMVDRVVASADGEGEREGKNAVARVGLAEVDGGVHGVRWLMVLGDSVAVVLCDEDDDCVFDRRERDGGYGVRLVVEGGGGFEWCWWFGVKGKKLMIDGGGGFAVVREKEIRRGTAHEDRVVYTTIVVYTSGREGKT</sequence>
<proteinExistence type="predicted"/>
<dbReference type="Proteomes" id="UP001341840">
    <property type="component" value="Unassembled WGS sequence"/>
</dbReference>
<dbReference type="EMBL" id="JASCZI010000926">
    <property type="protein sequence ID" value="MED6113825.1"/>
    <property type="molecule type" value="Genomic_DNA"/>
</dbReference>
<comment type="caution">
    <text evidence="1">The sequence shown here is derived from an EMBL/GenBank/DDBJ whole genome shotgun (WGS) entry which is preliminary data.</text>
</comment>